<dbReference type="InterPro" id="IPR014755">
    <property type="entry name" value="Cu-Rt/internalin_Ig-like"/>
</dbReference>
<feature type="domain" description="SLH" evidence="4">
    <location>
        <begin position="157"/>
        <end position="224"/>
    </location>
</feature>
<organism evidence="5 6">
    <name type="scientific">Paenibacillus piri</name>
    <dbReference type="NCBI Taxonomy" id="2547395"/>
    <lineage>
        <taxon>Bacteria</taxon>
        <taxon>Bacillati</taxon>
        <taxon>Bacillota</taxon>
        <taxon>Bacilli</taxon>
        <taxon>Bacillales</taxon>
        <taxon>Paenibacillaceae</taxon>
        <taxon>Paenibacillus</taxon>
    </lineage>
</organism>
<evidence type="ECO:0000313" key="5">
    <source>
        <dbReference type="EMBL" id="TDF93454.1"/>
    </source>
</evidence>
<feature type="region of interest" description="Disordered" evidence="2">
    <location>
        <begin position="316"/>
        <end position="341"/>
    </location>
</feature>
<dbReference type="InterPro" id="IPR046780">
    <property type="entry name" value="aBig_2"/>
</dbReference>
<feature type="compositionally biased region" description="Gly residues" evidence="2">
    <location>
        <begin position="317"/>
        <end position="327"/>
    </location>
</feature>
<feature type="domain" description="SLH" evidence="4">
    <location>
        <begin position="31"/>
        <end position="94"/>
    </location>
</feature>
<feature type="chain" id="PRO_5020868287" evidence="3">
    <location>
        <begin position="29"/>
        <end position="882"/>
    </location>
</feature>
<evidence type="ECO:0000313" key="6">
    <source>
        <dbReference type="Proteomes" id="UP000295636"/>
    </source>
</evidence>
<sequence>MLSKKGRSKISSVLVFVLLFSMLVPAMAFGAAAVQLKDIADSYAQKEIQALVDSGIISGYEDGTFQPRKAMTRAELAKIIVLSQGLKENADKASAFTDVDKNSWYRGYVGALVDSKITEGTSATTFSPDAKVTREELVVFFIRAMGLEEAAGKLAVDAKLSDLKQVSSWAQAHVSLAFKIGFVNGIDNADGSLKFSPKDSAERQALARLAYEFKTNKSKFVDKAKELANVVTELAVSSASAVSNTSVEVTFNKEISSVDKADFTFDNDLTVTKAELKAESKTVVVLTTSSQTVDKVYKLSYKGKDTGVTVTGVSTAVGGGGGGGGGSKRSQNGLTDDQKISRGGTYTDLTIKSSGIIGPADGTTTTITGTLTLDPGATGEITLQNVDAANVVVASGSENSIKLLKSKIKSLKVAANNQTNKVRIVSLTGASVTETAVESQVIIESVAGSLGNITVGAGAAGKDIELRGTITGSVYVAAAGAKITIAAPKEEGAQPTSISTLKLGSNATVTANEGTTLGTVSIVAPGADVAFGGAGSIQSVTVTKEAAGSTLTLGKGSNVQGLTLNADVKLAGDAAAIGAVKIDLAEGVKVTADDSVKADLVKAAIAAIEAIGDFQEYTAEKEALIVKADIVTSNAILLGAKAYDDITNYGVLKAAKENIVTYALSLTAQNLKIGFAEGDSVSSVTKNLTLPTSDKITGATITWKSSNPDVISNDGEVTRPEAGTFTYVNLIATIAKNERTTNKLFDVRVVGEGPVIPSVTTVTYVTYAKQASVTGLVYGGNPGPNNVAVQAFPIPVGHETDYLIIGFSDALQAPLSGVTVTTNGSTEQPSIDFVNGVTNNTYLALKYTNSRVTGVTYEIQISGLKRASDGVAVTATVYVRQN</sequence>
<comment type="caution">
    <text evidence="5">The sequence shown here is derived from an EMBL/GenBank/DDBJ whole genome shotgun (WGS) entry which is preliminary data.</text>
</comment>
<dbReference type="OrthoDB" id="185675at2"/>
<evidence type="ECO:0000256" key="1">
    <source>
        <dbReference type="ARBA" id="ARBA00022729"/>
    </source>
</evidence>
<evidence type="ECO:0000256" key="3">
    <source>
        <dbReference type="SAM" id="SignalP"/>
    </source>
</evidence>
<dbReference type="InterPro" id="IPR001119">
    <property type="entry name" value="SLH_dom"/>
</dbReference>
<dbReference type="Pfam" id="PF00395">
    <property type="entry name" value="SLH"/>
    <property type="match status" value="2"/>
</dbReference>
<dbReference type="Gene3D" id="2.60.40.1220">
    <property type="match status" value="1"/>
</dbReference>
<name>A0A4V2ZSL4_9BACL</name>
<dbReference type="PANTHER" id="PTHR43308">
    <property type="entry name" value="OUTER MEMBRANE PROTEIN ALPHA-RELATED"/>
    <property type="match status" value="1"/>
</dbReference>
<reference evidence="5 6" key="1">
    <citation type="submission" date="2019-03" db="EMBL/GenBank/DDBJ databases">
        <title>This is whole genome sequence of Paenibacillus sp MS74 strain.</title>
        <authorList>
            <person name="Trinh H.N."/>
        </authorList>
    </citation>
    <scope>NUCLEOTIDE SEQUENCE [LARGE SCALE GENOMIC DNA]</scope>
    <source>
        <strain evidence="5 6">MS74</strain>
    </source>
</reference>
<gene>
    <name evidence="5" type="ORF">E1757_26315</name>
</gene>
<keyword evidence="1 3" id="KW-0732">Signal</keyword>
<dbReference type="PROSITE" id="PS51272">
    <property type="entry name" value="SLH"/>
    <property type="match status" value="3"/>
</dbReference>
<dbReference type="Pfam" id="PF20578">
    <property type="entry name" value="aBig_2"/>
    <property type="match status" value="1"/>
</dbReference>
<dbReference type="Proteomes" id="UP000295636">
    <property type="component" value="Unassembled WGS sequence"/>
</dbReference>
<dbReference type="EMBL" id="SMRT01000016">
    <property type="protein sequence ID" value="TDF93454.1"/>
    <property type="molecule type" value="Genomic_DNA"/>
</dbReference>
<dbReference type="AlphaFoldDB" id="A0A4V2ZSL4"/>
<evidence type="ECO:0000256" key="2">
    <source>
        <dbReference type="SAM" id="MobiDB-lite"/>
    </source>
</evidence>
<accession>A0A4V2ZSL4</accession>
<protein>
    <submittedName>
        <fullName evidence="5">S-layer homology domain-containing protein</fullName>
    </submittedName>
</protein>
<feature type="domain" description="SLH" evidence="4">
    <location>
        <begin position="95"/>
        <end position="155"/>
    </location>
</feature>
<keyword evidence="6" id="KW-1185">Reference proteome</keyword>
<dbReference type="RefSeq" id="WP_133233821.1">
    <property type="nucleotide sequence ID" value="NZ_SMRT01000016.1"/>
</dbReference>
<dbReference type="InterPro" id="IPR051465">
    <property type="entry name" value="Cell_Envelope_Struct_Comp"/>
</dbReference>
<evidence type="ECO:0000259" key="4">
    <source>
        <dbReference type="PROSITE" id="PS51272"/>
    </source>
</evidence>
<dbReference type="PANTHER" id="PTHR43308:SF5">
    <property type="entry name" value="S-LAYER PROTEIN _ PEPTIDOGLYCAN ENDO-BETA-N-ACETYLGLUCOSAMINIDASE"/>
    <property type="match status" value="1"/>
</dbReference>
<feature type="signal peptide" evidence="3">
    <location>
        <begin position="1"/>
        <end position="28"/>
    </location>
</feature>
<proteinExistence type="predicted"/>